<dbReference type="OrthoDB" id="9809679at2"/>
<feature type="domain" description="MIP18 family-like" evidence="9">
    <location>
        <begin position="7"/>
        <end position="78"/>
    </location>
</feature>
<dbReference type="GO" id="GO:0140663">
    <property type="term" value="F:ATP-dependent FeS chaperone activity"/>
    <property type="evidence" value="ECO:0007669"/>
    <property type="project" value="InterPro"/>
</dbReference>
<dbReference type="SUPFAM" id="SSF117916">
    <property type="entry name" value="Fe-S cluster assembly (FSCA) domain-like"/>
    <property type="match status" value="1"/>
</dbReference>
<dbReference type="Proteomes" id="UP000256388">
    <property type="component" value="Unassembled WGS sequence"/>
</dbReference>
<evidence type="ECO:0000256" key="4">
    <source>
        <dbReference type="ARBA" id="ARBA00022741"/>
    </source>
</evidence>
<comment type="similarity">
    <text evidence="8">Belongs to the Mrp/NBP35 ATP-binding proteins family.</text>
</comment>
<comment type="similarity">
    <text evidence="1">In the N-terminal section; belongs to the MIP18 family.</text>
</comment>
<evidence type="ECO:0000256" key="1">
    <source>
        <dbReference type="ARBA" id="ARBA00007352"/>
    </source>
</evidence>
<gene>
    <name evidence="10" type="ORF">DFR64_0702</name>
</gene>
<name>A0A347ZTF8_9CHLR</name>
<sequence length="349" mass="37657">MTESITKEKALEILKTVMDPELHKDLVSLNMIQDLQVNDGKVQFTIELTTPACPLKNKIEGDARKAFEGVPGVKEVEIKMSAKVTQSQQMSEQIDLNIKNIVAVASGKGGVGKSTVAVNLAIALAQTGAKVGIMDADIYGPNVPTMMGVSELPQPRNKKLVPAENYQVKIISIGFLVKMGQPLIWRGPLLHSTIRQFLVDVDWGDLDYLVVDLPPGTGDVQLSLAQHIPVTCGVMVTTPQKVSLEDASRGIEMFNKLNIPIAGVVENMGPMILPDGSKLDVFGEGGGEAMANVYGLPFIGRIPLDPEIRKNGDIGQPIIIAEPQSKPAMVFNELACEVAAFISQMNHKE</sequence>
<keyword evidence="6 8" id="KW-0408">Iron</keyword>
<evidence type="ECO:0000313" key="10">
    <source>
        <dbReference type="EMBL" id="REG10835.1"/>
    </source>
</evidence>
<dbReference type="HAMAP" id="MF_02040">
    <property type="entry name" value="Mrp_NBP35"/>
    <property type="match status" value="1"/>
</dbReference>
<evidence type="ECO:0000256" key="7">
    <source>
        <dbReference type="ARBA" id="ARBA00023014"/>
    </source>
</evidence>
<dbReference type="GO" id="GO:0016226">
    <property type="term" value="P:iron-sulfur cluster assembly"/>
    <property type="evidence" value="ECO:0007669"/>
    <property type="project" value="InterPro"/>
</dbReference>
<dbReference type="PANTHER" id="PTHR42961">
    <property type="entry name" value="IRON-SULFUR PROTEIN NUBPL"/>
    <property type="match status" value="1"/>
</dbReference>
<keyword evidence="11" id="KW-1185">Reference proteome</keyword>
<dbReference type="GO" id="GO:0005524">
    <property type="term" value="F:ATP binding"/>
    <property type="evidence" value="ECO:0007669"/>
    <property type="project" value="UniProtKB-UniRule"/>
</dbReference>
<dbReference type="InterPro" id="IPR027417">
    <property type="entry name" value="P-loop_NTPase"/>
</dbReference>
<evidence type="ECO:0000256" key="3">
    <source>
        <dbReference type="ARBA" id="ARBA00022723"/>
    </source>
</evidence>
<proteinExistence type="inferred from homology"/>
<evidence type="ECO:0000256" key="2">
    <source>
        <dbReference type="ARBA" id="ARBA00008205"/>
    </source>
</evidence>
<evidence type="ECO:0000259" key="9">
    <source>
        <dbReference type="Pfam" id="PF01883"/>
    </source>
</evidence>
<dbReference type="Gene3D" id="3.40.50.300">
    <property type="entry name" value="P-loop containing nucleotide triphosphate hydrolases"/>
    <property type="match status" value="1"/>
</dbReference>
<organism evidence="10 11">
    <name type="scientific">Pelolinea submarina</name>
    <dbReference type="NCBI Taxonomy" id="913107"/>
    <lineage>
        <taxon>Bacteria</taxon>
        <taxon>Bacillati</taxon>
        <taxon>Chloroflexota</taxon>
        <taxon>Anaerolineae</taxon>
        <taxon>Anaerolineales</taxon>
        <taxon>Anaerolineaceae</taxon>
        <taxon>Pelolinea</taxon>
    </lineage>
</organism>
<dbReference type="InterPro" id="IPR019591">
    <property type="entry name" value="Mrp/NBP35_ATP-bd"/>
</dbReference>
<evidence type="ECO:0000256" key="5">
    <source>
        <dbReference type="ARBA" id="ARBA00022840"/>
    </source>
</evidence>
<comment type="subunit">
    <text evidence="8">Homodimer.</text>
</comment>
<dbReference type="AlphaFoldDB" id="A0A347ZTF8"/>
<dbReference type="InterPro" id="IPR044304">
    <property type="entry name" value="NUBPL-like"/>
</dbReference>
<feature type="binding site" evidence="8">
    <location>
        <begin position="107"/>
        <end position="114"/>
    </location>
    <ligand>
        <name>ATP</name>
        <dbReference type="ChEBI" id="CHEBI:30616"/>
    </ligand>
</feature>
<dbReference type="FunFam" id="3.40.50.300:FF:001119">
    <property type="entry name" value="Iron-sulfur cluster carrier protein"/>
    <property type="match status" value="1"/>
</dbReference>
<dbReference type="InterPro" id="IPR033756">
    <property type="entry name" value="YlxH/NBP35"/>
</dbReference>
<keyword evidence="8" id="KW-0378">Hydrolase</keyword>
<dbReference type="GO" id="GO:0046872">
    <property type="term" value="F:metal ion binding"/>
    <property type="evidence" value="ECO:0007669"/>
    <property type="project" value="UniProtKB-KW"/>
</dbReference>
<comment type="function">
    <text evidence="8">Binds and transfers iron-sulfur (Fe-S) clusters to target apoproteins. Can hydrolyze ATP.</text>
</comment>
<dbReference type="InterPro" id="IPR000808">
    <property type="entry name" value="Mrp-like_CS"/>
</dbReference>
<dbReference type="InterPro" id="IPR002744">
    <property type="entry name" value="MIP18-like"/>
</dbReference>
<dbReference type="SUPFAM" id="SSF52540">
    <property type="entry name" value="P-loop containing nucleoside triphosphate hydrolases"/>
    <property type="match status" value="1"/>
</dbReference>
<reference evidence="10 11" key="1">
    <citation type="submission" date="2018-08" db="EMBL/GenBank/DDBJ databases">
        <title>Genomic Encyclopedia of Type Strains, Phase IV (KMG-IV): sequencing the most valuable type-strain genomes for metagenomic binning, comparative biology and taxonomic classification.</title>
        <authorList>
            <person name="Goeker M."/>
        </authorList>
    </citation>
    <scope>NUCLEOTIDE SEQUENCE [LARGE SCALE GENOMIC DNA]</scope>
    <source>
        <strain evidence="10 11">DSM 23923</strain>
    </source>
</reference>
<dbReference type="RefSeq" id="WP_116223990.1">
    <property type="nucleotide sequence ID" value="NZ_AP018437.1"/>
</dbReference>
<dbReference type="InterPro" id="IPR034904">
    <property type="entry name" value="FSCA_dom_sf"/>
</dbReference>
<dbReference type="GO" id="GO:0016887">
    <property type="term" value="F:ATP hydrolysis activity"/>
    <property type="evidence" value="ECO:0007669"/>
    <property type="project" value="UniProtKB-UniRule"/>
</dbReference>
<evidence type="ECO:0000256" key="8">
    <source>
        <dbReference type="HAMAP-Rule" id="MF_02040"/>
    </source>
</evidence>
<dbReference type="PANTHER" id="PTHR42961:SF2">
    <property type="entry name" value="IRON-SULFUR PROTEIN NUBPL"/>
    <property type="match status" value="1"/>
</dbReference>
<keyword evidence="7 8" id="KW-0411">Iron-sulfur</keyword>
<accession>A0A347ZTF8</accession>
<dbReference type="Gene3D" id="3.30.300.130">
    <property type="entry name" value="Fe-S cluster assembly (FSCA)"/>
    <property type="match status" value="1"/>
</dbReference>
<dbReference type="Pfam" id="PF01883">
    <property type="entry name" value="FeS_assembly_P"/>
    <property type="match status" value="1"/>
</dbReference>
<keyword evidence="4 8" id="KW-0547">Nucleotide-binding</keyword>
<dbReference type="GO" id="GO:0051539">
    <property type="term" value="F:4 iron, 4 sulfur cluster binding"/>
    <property type="evidence" value="ECO:0007669"/>
    <property type="project" value="TreeGrafter"/>
</dbReference>
<protein>
    <recommendedName>
        <fullName evidence="8">Iron-sulfur cluster carrier protein</fullName>
    </recommendedName>
</protein>
<dbReference type="Pfam" id="PF10609">
    <property type="entry name" value="ParA"/>
    <property type="match status" value="1"/>
</dbReference>
<evidence type="ECO:0000256" key="6">
    <source>
        <dbReference type="ARBA" id="ARBA00023004"/>
    </source>
</evidence>
<comment type="caution">
    <text evidence="10">The sequence shown here is derived from an EMBL/GenBank/DDBJ whole genome shotgun (WGS) entry which is preliminary data.</text>
</comment>
<dbReference type="EMBL" id="QUMS01000001">
    <property type="protein sequence ID" value="REG10835.1"/>
    <property type="molecule type" value="Genomic_DNA"/>
</dbReference>
<dbReference type="CDD" id="cd02037">
    <property type="entry name" value="Mrp_NBP35"/>
    <property type="match status" value="1"/>
</dbReference>
<comment type="similarity">
    <text evidence="2">In the C-terminal section; belongs to the Mrp/NBP35 ATP-binding proteins family.</text>
</comment>
<evidence type="ECO:0000313" key="11">
    <source>
        <dbReference type="Proteomes" id="UP000256388"/>
    </source>
</evidence>
<dbReference type="PROSITE" id="PS01215">
    <property type="entry name" value="MRP"/>
    <property type="match status" value="1"/>
</dbReference>
<keyword evidence="5 8" id="KW-0067">ATP-binding</keyword>
<keyword evidence="3 8" id="KW-0479">Metal-binding</keyword>